<name>A0AAD5GV98_AMBAR</name>
<dbReference type="EMBL" id="JAMZMK010000329">
    <property type="protein sequence ID" value="KAI7756640.1"/>
    <property type="molecule type" value="Genomic_DNA"/>
</dbReference>
<gene>
    <name evidence="1" type="ORF">M8C21_021391</name>
</gene>
<evidence type="ECO:0000313" key="1">
    <source>
        <dbReference type="EMBL" id="KAI7756640.1"/>
    </source>
</evidence>
<sequence>MHLLFMCIRTHQRLASHHHSWMANQVRIGGFGWILASLFVNSPSGSCKYGTIRK</sequence>
<dbReference type="AlphaFoldDB" id="A0AAD5GV98"/>
<reference evidence="1" key="1">
    <citation type="submission" date="2022-06" db="EMBL/GenBank/DDBJ databases">
        <title>Uncovering the hologenomic basis of an extraordinary plant invasion.</title>
        <authorList>
            <person name="Bieker V.C."/>
            <person name="Martin M.D."/>
            <person name="Gilbert T."/>
            <person name="Hodgins K."/>
            <person name="Battlay P."/>
            <person name="Petersen B."/>
            <person name="Wilson J."/>
        </authorList>
    </citation>
    <scope>NUCLEOTIDE SEQUENCE</scope>
    <source>
        <strain evidence="1">AA19_3_7</strain>
        <tissue evidence="1">Leaf</tissue>
    </source>
</reference>
<dbReference type="Proteomes" id="UP001206925">
    <property type="component" value="Unassembled WGS sequence"/>
</dbReference>
<protein>
    <submittedName>
        <fullName evidence="1">Uncharacterized protein</fullName>
    </submittedName>
</protein>
<evidence type="ECO:0000313" key="2">
    <source>
        <dbReference type="Proteomes" id="UP001206925"/>
    </source>
</evidence>
<comment type="caution">
    <text evidence="1">The sequence shown here is derived from an EMBL/GenBank/DDBJ whole genome shotgun (WGS) entry which is preliminary data.</text>
</comment>
<accession>A0AAD5GV98</accession>
<keyword evidence="2" id="KW-1185">Reference proteome</keyword>
<proteinExistence type="predicted"/>
<organism evidence="1 2">
    <name type="scientific">Ambrosia artemisiifolia</name>
    <name type="common">Common ragweed</name>
    <dbReference type="NCBI Taxonomy" id="4212"/>
    <lineage>
        <taxon>Eukaryota</taxon>
        <taxon>Viridiplantae</taxon>
        <taxon>Streptophyta</taxon>
        <taxon>Embryophyta</taxon>
        <taxon>Tracheophyta</taxon>
        <taxon>Spermatophyta</taxon>
        <taxon>Magnoliopsida</taxon>
        <taxon>eudicotyledons</taxon>
        <taxon>Gunneridae</taxon>
        <taxon>Pentapetalae</taxon>
        <taxon>asterids</taxon>
        <taxon>campanulids</taxon>
        <taxon>Asterales</taxon>
        <taxon>Asteraceae</taxon>
        <taxon>Asteroideae</taxon>
        <taxon>Heliantheae alliance</taxon>
        <taxon>Heliantheae</taxon>
        <taxon>Ambrosia</taxon>
    </lineage>
</organism>